<dbReference type="CDD" id="cd00755">
    <property type="entry name" value="YgdL_like"/>
    <property type="match status" value="1"/>
</dbReference>
<reference evidence="2 3" key="1">
    <citation type="submission" date="2019-12" db="EMBL/GenBank/DDBJ databases">
        <title>Sequence classification of anaerobic respiratory reductive dehalogenases: First we see many, then we see few.</title>
        <authorList>
            <person name="Molenda O."/>
            <person name="Puentes Jacome L.A."/>
            <person name="Cao X."/>
            <person name="Nesbo C.L."/>
            <person name="Tang S."/>
            <person name="Morson N."/>
            <person name="Patron J."/>
            <person name="Lomheim L."/>
            <person name="Wishart D.S."/>
            <person name="Edwards E.A."/>
        </authorList>
    </citation>
    <scope>NUCLEOTIDE SEQUENCE [LARGE SCALE GENOMIC DNA]</scope>
    <source>
        <strain evidence="2 3">12DCA</strain>
    </source>
</reference>
<dbReference type="RefSeq" id="WP_019225997.1">
    <property type="nucleotide sequence ID" value="NZ_CP046996.1"/>
</dbReference>
<dbReference type="InterPro" id="IPR000594">
    <property type="entry name" value="ThiF_NAD_FAD-bd"/>
</dbReference>
<gene>
    <name evidence="2" type="ORF">GQ588_12600</name>
</gene>
<accession>A0A857DKE9</accession>
<dbReference type="Gene3D" id="3.40.50.720">
    <property type="entry name" value="NAD(P)-binding Rossmann-like Domain"/>
    <property type="match status" value="1"/>
</dbReference>
<protein>
    <submittedName>
        <fullName evidence="2">tRNA threonylcarbamoyladenosine dehydratase</fullName>
    </submittedName>
</protein>
<dbReference type="GO" id="GO:0061504">
    <property type="term" value="P:cyclic threonylcarbamoyladenosine biosynthetic process"/>
    <property type="evidence" value="ECO:0007669"/>
    <property type="project" value="TreeGrafter"/>
</dbReference>
<proteinExistence type="predicted"/>
<dbReference type="AlphaFoldDB" id="A0A857DKE9"/>
<dbReference type="InterPro" id="IPR045886">
    <property type="entry name" value="ThiF/MoeB/HesA"/>
</dbReference>
<dbReference type="PANTHER" id="PTHR43267:SF1">
    <property type="entry name" value="TRNA THREONYLCARBAMOYLADENOSINE DEHYDRATASE"/>
    <property type="match status" value="1"/>
</dbReference>
<dbReference type="Proteomes" id="UP000430508">
    <property type="component" value="Chromosome"/>
</dbReference>
<dbReference type="EMBL" id="CP046996">
    <property type="protein sequence ID" value="QHA01417.1"/>
    <property type="molecule type" value="Genomic_DNA"/>
</dbReference>
<evidence type="ECO:0000313" key="3">
    <source>
        <dbReference type="Proteomes" id="UP000430508"/>
    </source>
</evidence>
<evidence type="ECO:0000313" key="2">
    <source>
        <dbReference type="EMBL" id="QHA01417.1"/>
    </source>
</evidence>
<name>A0A857DKE9_9FIRM</name>
<dbReference type="SUPFAM" id="SSF69572">
    <property type="entry name" value="Activating enzymes of the ubiquitin-like proteins"/>
    <property type="match status" value="1"/>
</dbReference>
<organism evidence="2 3">
    <name type="scientific">Dehalobacter restrictus</name>
    <dbReference type="NCBI Taxonomy" id="55583"/>
    <lineage>
        <taxon>Bacteria</taxon>
        <taxon>Bacillati</taxon>
        <taxon>Bacillota</taxon>
        <taxon>Clostridia</taxon>
        <taxon>Eubacteriales</taxon>
        <taxon>Desulfitobacteriaceae</taxon>
        <taxon>Dehalobacter</taxon>
    </lineage>
</organism>
<evidence type="ECO:0000259" key="1">
    <source>
        <dbReference type="Pfam" id="PF00899"/>
    </source>
</evidence>
<feature type="domain" description="THIF-type NAD/FAD binding fold" evidence="1">
    <location>
        <begin position="6"/>
        <end position="250"/>
    </location>
</feature>
<dbReference type="InterPro" id="IPR035985">
    <property type="entry name" value="Ubiquitin-activating_enz"/>
</dbReference>
<dbReference type="FunFam" id="3.40.50.720:FF:000141">
    <property type="entry name" value="tRNA threonylcarbamoyladenosine dehydratase"/>
    <property type="match status" value="1"/>
</dbReference>
<dbReference type="GO" id="GO:0008641">
    <property type="term" value="F:ubiquitin-like modifier activating enzyme activity"/>
    <property type="evidence" value="ECO:0007669"/>
    <property type="project" value="InterPro"/>
</dbReference>
<dbReference type="Pfam" id="PF00899">
    <property type="entry name" value="ThiF"/>
    <property type="match status" value="1"/>
</dbReference>
<dbReference type="PANTHER" id="PTHR43267">
    <property type="entry name" value="TRNA THREONYLCARBAMOYLADENOSINE DEHYDRATASE"/>
    <property type="match status" value="1"/>
</dbReference>
<dbReference type="GO" id="GO:0061503">
    <property type="term" value="F:tRNA threonylcarbamoyladenosine dehydratase"/>
    <property type="evidence" value="ECO:0007669"/>
    <property type="project" value="TreeGrafter"/>
</dbReference>
<sequence>MQNQFSRTALLIGQEGLSKLQSSKVTIFGLGGVGSYTAEALARAGIGFFKLVDFDEICLTNINRQLHALHSTIGKAKVEVMKQRILDINPNAKIETFQFFYQEEGAEVFFAEKPDYVVDAIDTVKSKVSLAKECHRRGIPLISCMGAGNRLDALSFRVADISKTSGCPLAKAVRKLLKREGITQGFKVVFSPEPTLKPLEQETSCESNCICPSGDAHCSLKRQIPGSISYVPSMAGLLMAGEVVKDIIKKNFNRD</sequence>